<evidence type="ECO:0000313" key="1">
    <source>
        <dbReference type="EMBL" id="QTD47718.1"/>
    </source>
</evidence>
<reference evidence="1" key="1">
    <citation type="submission" date="2021-03" db="EMBL/GenBank/DDBJ databases">
        <title>Acanthopleuribacteraceae sp. M133.</title>
        <authorList>
            <person name="Wang G."/>
        </authorList>
    </citation>
    <scope>NUCLEOTIDE SEQUENCE</scope>
    <source>
        <strain evidence="1">M133</strain>
    </source>
</reference>
<protein>
    <submittedName>
        <fullName evidence="1">Uncharacterized protein</fullName>
    </submittedName>
</protein>
<sequence>MYSRILILTLLLMSSILFSWHHWSVYLDRSAAFPAVEDDALVLARHPEDHLALEIHSAVAPHFDGQLYPLHMPFSEVSLTLVEGFLARNQEAMTRLIRLHQKDDTQWRVRDPDLRHHSRQPGILGDEATSGMSSDLLLDWSGSLAVYGAFRESELGKHDEMRQALMLSADLRDLALHNPSAEMLNNTRHWRFRLLSLLAFHRSKALPVEDALALVPDTMLLRKALSTAMYTRLRDIEAEVKKMGRSSSVFQPISRDRECLLLVRRLYGFYNGDRMREPLLNKVPPSDWFQITPHRYRFDPRWLRDELERMMVETGLEMVLQDATRLIVVLGPDAPSHVVAARADAIDRLGLVNPFDGRRYRLDAEGRLLMLPSGHRWTAWLGPREDLHEKWGDWIALPAHPVKNARIEH</sequence>
<organism evidence="1 2">
    <name type="scientific">Sulfidibacter corallicola</name>
    <dbReference type="NCBI Taxonomy" id="2818388"/>
    <lineage>
        <taxon>Bacteria</taxon>
        <taxon>Pseudomonadati</taxon>
        <taxon>Acidobacteriota</taxon>
        <taxon>Holophagae</taxon>
        <taxon>Acanthopleuribacterales</taxon>
        <taxon>Acanthopleuribacteraceae</taxon>
        <taxon>Sulfidibacter</taxon>
    </lineage>
</organism>
<dbReference type="RefSeq" id="WP_237377384.1">
    <property type="nucleotide sequence ID" value="NZ_CP071793.1"/>
</dbReference>
<keyword evidence="2" id="KW-1185">Reference proteome</keyword>
<proteinExistence type="predicted"/>
<dbReference type="Proteomes" id="UP000663929">
    <property type="component" value="Chromosome"/>
</dbReference>
<accession>A0A8A4TG73</accession>
<gene>
    <name evidence="1" type="ORF">J3U87_19180</name>
</gene>
<evidence type="ECO:0000313" key="2">
    <source>
        <dbReference type="Proteomes" id="UP000663929"/>
    </source>
</evidence>
<name>A0A8A4TG73_SULCO</name>
<dbReference type="KEGG" id="scor:J3U87_19180"/>
<dbReference type="EMBL" id="CP071793">
    <property type="protein sequence ID" value="QTD47718.1"/>
    <property type="molecule type" value="Genomic_DNA"/>
</dbReference>
<dbReference type="AlphaFoldDB" id="A0A8A4TG73"/>